<dbReference type="OrthoDB" id="646694at2"/>
<dbReference type="SUPFAM" id="SSF53850">
    <property type="entry name" value="Periplasmic binding protein-like II"/>
    <property type="match status" value="1"/>
</dbReference>
<dbReference type="PANTHER" id="PTHR30126">
    <property type="entry name" value="HTH-TYPE TRANSCRIPTIONAL REGULATOR"/>
    <property type="match status" value="1"/>
</dbReference>
<evidence type="ECO:0000256" key="3">
    <source>
        <dbReference type="ARBA" id="ARBA00023125"/>
    </source>
</evidence>
<dbReference type="RefSeq" id="WP_039137340.1">
    <property type="nucleotide sequence ID" value="NZ_JSVC01000003.1"/>
</dbReference>
<keyword evidence="3" id="KW-0238">DNA-binding</keyword>
<dbReference type="EMBL" id="JSVC01000003">
    <property type="protein sequence ID" value="KIC95956.1"/>
    <property type="molecule type" value="Genomic_DNA"/>
</dbReference>
<dbReference type="STRING" id="1349421.OI18_03490"/>
<protein>
    <submittedName>
        <fullName evidence="6">LysR family transcriptional regulator</fullName>
    </submittedName>
</protein>
<evidence type="ECO:0000256" key="4">
    <source>
        <dbReference type="ARBA" id="ARBA00023163"/>
    </source>
</evidence>
<dbReference type="InterPro" id="IPR036390">
    <property type="entry name" value="WH_DNA-bd_sf"/>
</dbReference>
<reference evidence="6 7" key="1">
    <citation type="submission" date="2014-11" db="EMBL/GenBank/DDBJ databases">
        <title>Genome sequence of Flavihumibacter solisilvae 3-3.</title>
        <authorList>
            <person name="Zhou G."/>
            <person name="Li M."/>
            <person name="Wang G."/>
        </authorList>
    </citation>
    <scope>NUCLEOTIDE SEQUENCE [LARGE SCALE GENOMIC DNA]</scope>
    <source>
        <strain evidence="6 7">3-3</strain>
    </source>
</reference>
<dbReference type="InterPro" id="IPR000847">
    <property type="entry name" value="LysR_HTH_N"/>
</dbReference>
<dbReference type="Pfam" id="PF00126">
    <property type="entry name" value="HTH_1"/>
    <property type="match status" value="1"/>
</dbReference>
<comment type="similarity">
    <text evidence="1">Belongs to the LysR transcriptional regulatory family.</text>
</comment>
<evidence type="ECO:0000313" key="7">
    <source>
        <dbReference type="Proteomes" id="UP000031408"/>
    </source>
</evidence>
<dbReference type="SUPFAM" id="SSF46785">
    <property type="entry name" value="Winged helix' DNA-binding domain"/>
    <property type="match status" value="1"/>
</dbReference>
<name>A0A0C1L8R1_9BACT</name>
<dbReference type="InterPro" id="IPR036388">
    <property type="entry name" value="WH-like_DNA-bd_sf"/>
</dbReference>
<keyword evidence="4" id="KW-0804">Transcription</keyword>
<dbReference type="PROSITE" id="PS50931">
    <property type="entry name" value="HTH_LYSR"/>
    <property type="match status" value="1"/>
</dbReference>
<evidence type="ECO:0000256" key="2">
    <source>
        <dbReference type="ARBA" id="ARBA00023015"/>
    </source>
</evidence>
<dbReference type="PANTHER" id="PTHR30126:SF40">
    <property type="entry name" value="HTH-TYPE TRANSCRIPTIONAL REGULATOR GLTR"/>
    <property type="match status" value="1"/>
</dbReference>
<dbReference type="AlphaFoldDB" id="A0A0C1L8R1"/>
<comment type="caution">
    <text evidence="6">The sequence shown here is derived from an EMBL/GenBank/DDBJ whole genome shotgun (WGS) entry which is preliminary data.</text>
</comment>
<dbReference type="GO" id="GO:0000976">
    <property type="term" value="F:transcription cis-regulatory region binding"/>
    <property type="evidence" value="ECO:0007669"/>
    <property type="project" value="TreeGrafter"/>
</dbReference>
<dbReference type="Proteomes" id="UP000031408">
    <property type="component" value="Unassembled WGS sequence"/>
</dbReference>
<keyword evidence="2" id="KW-0805">Transcription regulation</keyword>
<evidence type="ECO:0000313" key="6">
    <source>
        <dbReference type="EMBL" id="KIC95956.1"/>
    </source>
</evidence>
<dbReference type="PRINTS" id="PR00039">
    <property type="entry name" value="HTHLYSR"/>
</dbReference>
<feature type="domain" description="HTH lysR-type" evidence="5">
    <location>
        <begin position="2"/>
        <end position="59"/>
    </location>
</feature>
<accession>A0A0C1L8R1</accession>
<gene>
    <name evidence="6" type="ORF">OI18_03490</name>
</gene>
<keyword evidence="7" id="KW-1185">Reference proteome</keyword>
<sequence length="298" mass="34880">MLNLEWFRTFKAIYETGNLTAAANALYISQPGVSLHLNSLETYTGYPLFKREARKMTPTDRGTILYNCIFDSMKKLEETEQAFFRNSKVNKPTISVGMRYETFEYSLEEHVAQLPFNLILRFDNYTEMRHDLDAGKLDMIVTPHKELHANLEYTPFFIERIILVCGGRTESAELDNLVVNNDRKAMKHWLKKQVWYSTAADMMYLKNFWIANFDCLPDLSPNYIVPHFSSILRCLSNGKGFSVMPEFLCRKAIGNNTIRRVWEASASLESMLYFCKRKKTIFAHEIRQLEELLIQKRF</sequence>
<evidence type="ECO:0000256" key="1">
    <source>
        <dbReference type="ARBA" id="ARBA00009437"/>
    </source>
</evidence>
<dbReference type="Gene3D" id="1.10.10.10">
    <property type="entry name" value="Winged helix-like DNA-binding domain superfamily/Winged helix DNA-binding domain"/>
    <property type="match status" value="1"/>
</dbReference>
<evidence type="ECO:0000259" key="5">
    <source>
        <dbReference type="PROSITE" id="PS50931"/>
    </source>
</evidence>
<organism evidence="6 7">
    <name type="scientific">Flavihumibacter solisilvae</name>
    <dbReference type="NCBI Taxonomy" id="1349421"/>
    <lineage>
        <taxon>Bacteria</taxon>
        <taxon>Pseudomonadati</taxon>
        <taxon>Bacteroidota</taxon>
        <taxon>Chitinophagia</taxon>
        <taxon>Chitinophagales</taxon>
        <taxon>Chitinophagaceae</taxon>
        <taxon>Flavihumibacter</taxon>
    </lineage>
</organism>
<dbReference type="GO" id="GO:0003700">
    <property type="term" value="F:DNA-binding transcription factor activity"/>
    <property type="evidence" value="ECO:0007669"/>
    <property type="project" value="InterPro"/>
</dbReference>
<proteinExistence type="inferred from homology"/>